<evidence type="ECO:0000313" key="12">
    <source>
        <dbReference type="Proteomes" id="UP000230233"/>
    </source>
</evidence>
<evidence type="ECO:0000256" key="5">
    <source>
        <dbReference type="ARBA" id="ARBA00022692"/>
    </source>
</evidence>
<keyword evidence="4" id="KW-0808">Transferase</keyword>
<dbReference type="AlphaFoldDB" id="A0A2G5UU08"/>
<keyword evidence="12" id="KW-1185">Reference proteome</keyword>
<feature type="transmembrane region" description="Helical" evidence="10">
    <location>
        <begin position="255"/>
        <end position="276"/>
    </location>
</feature>
<organism evidence="11 12">
    <name type="scientific">Caenorhabditis nigoni</name>
    <dbReference type="NCBI Taxonomy" id="1611254"/>
    <lineage>
        <taxon>Eukaryota</taxon>
        <taxon>Metazoa</taxon>
        <taxon>Ecdysozoa</taxon>
        <taxon>Nematoda</taxon>
        <taxon>Chromadorea</taxon>
        <taxon>Rhabditida</taxon>
        <taxon>Rhabditina</taxon>
        <taxon>Rhabditomorpha</taxon>
        <taxon>Rhabditoidea</taxon>
        <taxon>Rhabditidae</taxon>
        <taxon>Peloderinae</taxon>
        <taxon>Caenorhabditis</taxon>
    </lineage>
</organism>
<feature type="transmembrane region" description="Helical" evidence="10">
    <location>
        <begin position="93"/>
        <end position="114"/>
    </location>
</feature>
<dbReference type="GO" id="GO:0043048">
    <property type="term" value="P:dolichyl monophosphate biosynthetic process"/>
    <property type="evidence" value="ECO:0007669"/>
    <property type="project" value="TreeGrafter"/>
</dbReference>
<feature type="transmembrane region" description="Helical" evidence="10">
    <location>
        <begin position="189"/>
        <end position="208"/>
    </location>
</feature>
<evidence type="ECO:0000256" key="10">
    <source>
        <dbReference type="SAM" id="Phobius"/>
    </source>
</evidence>
<comment type="caution">
    <text evidence="11">The sequence shown here is derived from an EMBL/GenBank/DDBJ whole genome shotgun (WGS) entry which is preliminary data.</text>
</comment>
<evidence type="ECO:0000256" key="1">
    <source>
        <dbReference type="ARBA" id="ARBA00004477"/>
    </source>
</evidence>
<proteinExistence type="inferred from homology"/>
<keyword evidence="8 10" id="KW-1133">Transmembrane helix</keyword>
<dbReference type="InterPro" id="IPR032974">
    <property type="entry name" value="Polypren_kinase"/>
</dbReference>
<feature type="transmembrane region" description="Helical" evidence="10">
    <location>
        <begin position="220"/>
        <end position="243"/>
    </location>
</feature>
<protein>
    <recommendedName>
        <fullName evidence="3">dolichol kinase</fullName>
        <ecNumber evidence="3">2.7.1.108</ecNumber>
    </recommendedName>
</protein>
<comment type="subcellular location">
    <subcellularLocation>
        <location evidence="1">Endoplasmic reticulum membrane</location>
        <topology evidence="1">Multi-pass membrane protein</topology>
    </subcellularLocation>
</comment>
<evidence type="ECO:0000256" key="4">
    <source>
        <dbReference type="ARBA" id="ARBA00022679"/>
    </source>
</evidence>
<dbReference type="Proteomes" id="UP000230233">
    <property type="component" value="Chromosome III"/>
</dbReference>
<gene>
    <name evidence="11" type="primary">Cni-Y56A3A.36</name>
    <name evidence="11" type="synonym">Cnig_chr_III.g9919</name>
    <name evidence="11" type="ORF">B9Z55_009919</name>
</gene>
<keyword evidence="9 10" id="KW-0472">Membrane</keyword>
<feature type="transmembrane region" description="Helical" evidence="10">
    <location>
        <begin position="282"/>
        <end position="301"/>
    </location>
</feature>
<dbReference type="STRING" id="1611254.A0A2G5UU08"/>
<evidence type="ECO:0000256" key="6">
    <source>
        <dbReference type="ARBA" id="ARBA00022777"/>
    </source>
</evidence>
<feature type="transmembrane region" description="Helical" evidence="10">
    <location>
        <begin position="21"/>
        <end position="42"/>
    </location>
</feature>
<evidence type="ECO:0000256" key="8">
    <source>
        <dbReference type="ARBA" id="ARBA00022989"/>
    </source>
</evidence>
<dbReference type="OrthoDB" id="377083at2759"/>
<keyword evidence="7" id="KW-0256">Endoplasmic reticulum</keyword>
<name>A0A2G5UU08_9PELO</name>
<evidence type="ECO:0000256" key="3">
    <source>
        <dbReference type="ARBA" id="ARBA00012132"/>
    </source>
</evidence>
<dbReference type="EMBL" id="PDUG01000003">
    <property type="protein sequence ID" value="PIC43032.1"/>
    <property type="molecule type" value="Genomic_DNA"/>
</dbReference>
<reference evidence="12" key="1">
    <citation type="submission" date="2017-10" db="EMBL/GenBank/DDBJ databases">
        <title>Rapid genome shrinkage in a self-fertile nematode reveals novel sperm competition proteins.</title>
        <authorList>
            <person name="Yin D."/>
            <person name="Schwarz E.M."/>
            <person name="Thomas C.G."/>
            <person name="Felde R.L."/>
            <person name="Korf I.F."/>
            <person name="Cutter A.D."/>
            <person name="Schartner C.M."/>
            <person name="Ralston E.J."/>
            <person name="Meyer B.J."/>
            <person name="Haag E.S."/>
        </authorList>
    </citation>
    <scope>NUCLEOTIDE SEQUENCE [LARGE SCALE GENOMIC DNA]</scope>
    <source>
        <strain evidence="12">JU1422</strain>
    </source>
</reference>
<dbReference type="GO" id="GO:0005789">
    <property type="term" value="C:endoplasmic reticulum membrane"/>
    <property type="evidence" value="ECO:0007669"/>
    <property type="project" value="UniProtKB-SubCell"/>
</dbReference>
<evidence type="ECO:0000313" key="11">
    <source>
        <dbReference type="EMBL" id="PIC43032.1"/>
    </source>
</evidence>
<dbReference type="GO" id="GO:0004168">
    <property type="term" value="F:dolichol kinase activity"/>
    <property type="evidence" value="ECO:0007669"/>
    <property type="project" value="UniProtKB-EC"/>
</dbReference>
<dbReference type="PANTHER" id="PTHR13205">
    <property type="entry name" value="TRANSMEMBRANE PROTEIN 15-RELATED"/>
    <property type="match status" value="1"/>
</dbReference>
<evidence type="ECO:0000256" key="2">
    <source>
        <dbReference type="ARBA" id="ARBA00010794"/>
    </source>
</evidence>
<evidence type="ECO:0000256" key="9">
    <source>
        <dbReference type="ARBA" id="ARBA00023136"/>
    </source>
</evidence>
<dbReference type="EC" id="2.7.1.108" evidence="3"/>
<comment type="similarity">
    <text evidence="2">Belongs to the polyprenol kinase family.</text>
</comment>
<keyword evidence="5 10" id="KW-0812">Transmembrane</keyword>
<accession>A0A2G5UU08</accession>
<feature type="transmembrane region" description="Helical" evidence="10">
    <location>
        <begin position="49"/>
        <end position="73"/>
    </location>
</feature>
<keyword evidence="6" id="KW-0418">Kinase</keyword>
<sequence length="315" mass="35052">MELVFPCEGNVAMEIMFGDEYGNLVVVATVSTATILAFSWILRRHPIVINAVFAVVISIAIFAFSNLVNRSIFGTLELLFQMVIGSNNSWNRVYMVAFWLAMVAISVIFCVYVTSIGRSSTVHRKFFHLTVSLIYISGILFDPLFSWLCAWLWLCIFILTELLRYLNVPPWGAVLNEHLLIFKDVQDSELLLTPIYLLVGIFLPLMLSQNVADLDFQPKLAHFAGVAAVGVGDSMAAIVGSTWGKTKWTGSEKSLEGTLAMMFSMLTFLLITNTFILDPSSVVSIISVSLIASLIEAYLTAMDNFILPFITYLIL</sequence>
<evidence type="ECO:0000256" key="7">
    <source>
        <dbReference type="ARBA" id="ARBA00022824"/>
    </source>
</evidence>
<dbReference type="PANTHER" id="PTHR13205:SF15">
    <property type="entry name" value="DOLICHOL KINASE"/>
    <property type="match status" value="1"/>
</dbReference>